<dbReference type="AlphaFoldDB" id="A0AAV5EFE8"/>
<comment type="caution">
    <text evidence="1">The sequence shown here is derived from an EMBL/GenBank/DDBJ whole genome shotgun (WGS) entry which is preliminary data.</text>
</comment>
<evidence type="ECO:0000313" key="2">
    <source>
        <dbReference type="Proteomes" id="UP001054889"/>
    </source>
</evidence>
<dbReference type="Proteomes" id="UP001054889">
    <property type="component" value="Unassembled WGS sequence"/>
</dbReference>
<keyword evidence="2" id="KW-1185">Reference proteome</keyword>
<proteinExistence type="predicted"/>
<evidence type="ECO:0008006" key="3">
    <source>
        <dbReference type="Google" id="ProtNLM"/>
    </source>
</evidence>
<dbReference type="EMBL" id="BQKI01000075">
    <property type="protein sequence ID" value="GJN20881.1"/>
    <property type="molecule type" value="Genomic_DNA"/>
</dbReference>
<name>A0AAV5EFE8_ELECO</name>
<dbReference type="PANTHER" id="PTHR37720:SF2">
    <property type="entry name" value="OS10G0481400 PROTEIN"/>
    <property type="match status" value="1"/>
</dbReference>
<dbReference type="PANTHER" id="PTHR37720">
    <property type="entry name" value="OS10G0481400 PROTEIN"/>
    <property type="match status" value="1"/>
</dbReference>
<protein>
    <recommendedName>
        <fullName evidence="3">MICOS complex subunit MIC13</fullName>
    </recommendedName>
</protein>
<reference evidence="1" key="1">
    <citation type="journal article" date="2018" name="DNA Res.">
        <title>Multiple hybrid de novo genome assembly of finger millet, an orphan allotetraploid crop.</title>
        <authorList>
            <person name="Hatakeyama M."/>
            <person name="Aluri S."/>
            <person name="Balachadran M.T."/>
            <person name="Sivarajan S.R."/>
            <person name="Patrignani A."/>
            <person name="Gruter S."/>
            <person name="Poveda L."/>
            <person name="Shimizu-Inatsugi R."/>
            <person name="Baeten J."/>
            <person name="Francoijs K.J."/>
            <person name="Nataraja K.N."/>
            <person name="Reddy Y.A.N."/>
            <person name="Phadnis S."/>
            <person name="Ravikumar R.L."/>
            <person name="Schlapbach R."/>
            <person name="Sreeman S.M."/>
            <person name="Shimizu K.K."/>
        </authorList>
    </citation>
    <scope>NUCLEOTIDE SEQUENCE</scope>
</reference>
<reference evidence="1" key="2">
    <citation type="submission" date="2021-12" db="EMBL/GenBank/DDBJ databases">
        <title>Resequencing data analysis of finger millet.</title>
        <authorList>
            <person name="Hatakeyama M."/>
            <person name="Aluri S."/>
            <person name="Balachadran M.T."/>
            <person name="Sivarajan S.R."/>
            <person name="Poveda L."/>
            <person name="Shimizu-Inatsugi R."/>
            <person name="Schlapbach R."/>
            <person name="Sreeman S.M."/>
            <person name="Shimizu K.K."/>
        </authorList>
    </citation>
    <scope>NUCLEOTIDE SEQUENCE</scope>
</reference>
<accession>A0AAV5EFE8</accession>
<organism evidence="1 2">
    <name type="scientific">Eleusine coracana subsp. coracana</name>
    <dbReference type="NCBI Taxonomy" id="191504"/>
    <lineage>
        <taxon>Eukaryota</taxon>
        <taxon>Viridiplantae</taxon>
        <taxon>Streptophyta</taxon>
        <taxon>Embryophyta</taxon>
        <taxon>Tracheophyta</taxon>
        <taxon>Spermatophyta</taxon>
        <taxon>Magnoliopsida</taxon>
        <taxon>Liliopsida</taxon>
        <taxon>Poales</taxon>
        <taxon>Poaceae</taxon>
        <taxon>PACMAD clade</taxon>
        <taxon>Chloridoideae</taxon>
        <taxon>Cynodonteae</taxon>
        <taxon>Eleusininae</taxon>
        <taxon>Eleusine</taxon>
    </lineage>
</organism>
<gene>
    <name evidence="1" type="primary">gb08314</name>
    <name evidence="1" type="ORF">PR202_gb08314</name>
</gene>
<sequence length="319" mass="34261">MISILAQERLLGFALGTVSMGGYVLHQRRAIYRSLAEAEGTVYSYQPLEMNSRKDSAELAHVWNKAVDETLGRLVVYLSSRGCVVSWEVLNVIWQLMLAAFLKGHALEFRVQAMESTCFSKFPFPAFPKCYSVQISARVLTPRSIPNLYKQHYPARPNSLGPPKATEPKPAHGPTHYAINLCGTAASVEPPPRASQRRATAYAMPTATSATAAAPAITPATFAARNAPPCRAVPTGATPPSSWSALATAPFTTDSLSCCCPRGASAGAAPPCAACLARWRRALGGVEELVRRRGQRERALVGEPVRVLLLGGPRLGLAH</sequence>
<evidence type="ECO:0000313" key="1">
    <source>
        <dbReference type="EMBL" id="GJN20881.1"/>
    </source>
</evidence>